<dbReference type="RefSeq" id="XP_014145788.1">
    <property type="nucleotide sequence ID" value="XM_014290313.1"/>
</dbReference>
<dbReference type="EMBL" id="KQ247942">
    <property type="protein sequence ID" value="KNC71886.1"/>
    <property type="molecule type" value="Genomic_DNA"/>
</dbReference>
<keyword evidence="2" id="KW-1133">Transmembrane helix</keyword>
<evidence type="ECO:0000313" key="3">
    <source>
        <dbReference type="EMBL" id="KNC71886.1"/>
    </source>
</evidence>
<dbReference type="AlphaFoldDB" id="A0A0L0F5M3"/>
<gene>
    <name evidence="3" type="ORF">SARC_15568</name>
</gene>
<organism evidence="3 4">
    <name type="scientific">Sphaeroforma arctica JP610</name>
    <dbReference type="NCBI Taxonomy" id="667725"/>
    <lineage>
        <taxon>Eukaryota</taxon>
        <taxon>Ichthyosporea</taxon>
        <taxon>Ichthyophonida</taxon>
        <taxon>Sphaeroforma</taxon>
    </lineage>
</organism>
<reference evidence="3 4" key="1">
    <citation type="submission" date="2011-02" db="EMBL/GenBank/DDBJ databases">
        <title>The Genome Sequence of Sphaeroforma arctica JP610.</title>
        <authorList>
            <consortium name="The Broad Institute Genome Sequencing Platform"/>
            <person name="Russ C."/>
            <person name="Cuomo C."/>
            <person name="Young S.K."/>
            <person name="Zeng Q."/>
            <person name="Gargeya S."/>
            <person name="Alvarado L."/>
            <person name="Berlin A."/>
            <person name="Chapman S.B."/>
            <person name="Chen Z."/>
            <person name="Freedman E."/>
            <person name="Gellesch M."/>
            <person name="Goldberg J."/>
            <person name="Griggs A."/>
            <person name="Gujja S."/>
            <person name="Heilman E."/>
            <person name="Heiman D."/>
            <person name="Howarth C."/>
            <person name="Mehta T."/>
            <person name="Neiman D."/>
            <person name="Pearson M."/>
            <person name="Roberts A."/>
            <person name="Saif S."/>
            <person name="Shea T."/>
            <person name="Shenoy N."/>
            <person name="Sisk P."/>
            <person name="Stolte C."/>
            <person name="Sykes S."/>
            <person name="White J."/>
            <person name="Yandava C."/>
            <person name="Burger G."/>
            <person name="Gray M.W."/>
            <person name="Holland P.W.H."/>
            <person name="King N."/>
            <person name="Lang F.B.F."/>
            <person name="Roger A.J."/>
            <person name="Ruiz-Trillo I."/>
            <person name="Haas B."/>
            <person name="Nusbaum C."/>
            <person name="Birren B."/>
        </authorList>
    </citation>
    <scope>NUCLEOTIDE SEQUENCE [LARGE SCALE GENOMIC DNA]</scope>
    <source>
        <strain evidence="3 4">JP610</strain>
    </source>
</reference>
<feature type="non-terminal residue" evidence="3">
    <location>
        <position position="1"/>
    </location>
</feature>
<dbReference type="GeneID" id="25916072"/>
<keyword evidence="4" id="KW-1185">Reference proteome</keyword>
<accession>A0A0L0F5M3</accession>
<keyword evidence="2" id="KW-0472">Membrane</keyword>
<feature type="transmembrane region" description="Helical" evidence="2">
    <location>
        <begin position="94"/>
        <end position="118"/>
    </location>
</feature>
<protein>
    <submittedName>
        <fullName evidence="3">Uncharacterized protein</fullName>
    </submittedName>
</protein>
<feature type="compositionally biased region" description="Polar residues" evidence="1">
    <location>
        <begin position="60"/>
        <end position="69"/>
    </location>
</feature>
<sequence>PGGEKPPRAMFHLMLVDEGSVTIACSVHSALEMEYSGVETKIELFVLARDDEQVNVHSGAPNTSGTVGPSQVHAHTGTMSSTDTDTDTEDSSRVWLWVCLCLGAVLLCVCGCGVVCVVRRRCARWKSDGLYTDTFELTDVDVWGVLCCRVSARVMQSV</sequence>
<dbReference type="Proteomes" id="UP000054560">
    <property type="component" value="Unassembled WGS sequence"/>
</dbReference>
<feature type="region of interest" description="Disordered" evidence="1">
    <location>
        <begin position="57"/>
        <end position="86"/>
    </location>
</feature>
<evidence type="ECO:0000256" key="2">
    <source>
        <dbReference type="SAM" id="Phobius"/>
    </source>
</evidence>
<evidence type="ECO:0000256" key="1">
    <source>
        <dbReference type="SAM" id="MobiDB-lite"/>
    </source>
</evidence>
<proteinExistence type="predicted"/>
<name>A0A0L0F5M3_9EUKA</name>
<evidence type="ECO:0000313" key="4">
    <source>
        <dbReference type="Proteomes" id="UP000054560"/>
    </source>
</evidence>
<keyword evidence="2" id="KW-0812">Transmembrane</keyword>